<feature type="domain" description="Methyltransferase FkbM" evidence="1">
    <location>
        <begin position="109"/>
        <end position="274"/>
    </location>
</feature>
<dbReference type="InterPro" id="IPR006342">
    <property type="entry name" value="FkbM_mtfrase"/>
</dbReference>
<sequence length="290" mass="34402">MPSATWVQRLKQQVRALRVYLLYQKASRRAFFLSWAVAWQEFRHSFHQFFTWRSPLWSLLRVLRYALLSLLRPCFGRSARLSYAFTGEDRLIESLLKPPFGYRGFYVEVGCNHPTFISNSFVLYRQGWRGICIDANPRLIRLFKYYRPRDIAVHAFISNQSQEVEFVELSNDVLSSADRSYVGRILQEEAAQSIRQIHRLRSQRLTDILDATHCPSHFDFLSIDAEEHDYQVLCSLDLQKYRPRLIVIEDEHFAPLQPHTNRIVQYLHAHDYRLVGYVLTNLYFFDTQNS</sequence>
<reference evidence="2 3" key="1">
    <citation type="submission" date="2020-03" db="EMBL/GenBank/DDBJ databases">
        <title>Genomic Encyclopedia of Type Strains, Phase IV (KMG-IV): sequencing the most valuable type-strain genomes for metagenomic binning, comparative biology and taxonomic classification.</title>
        <authorList>
            <person name="Goeker M."/>
        </authorList>
    </citation>
    <scope>NUCLEOTIDE SEQUENCE [LARGE SCALE GENOMIC DNA]</scope>
    <source>
        <strain evidence="2 3">DSM 5718</strain>
    </source>
</reference>
<evidence type="ECO:0000313" key="2">
    <source>
        <dbReference type="EMBL" id="NIK74732.1"/>
    </source>
</evidence>
<dbReference type="Pfam" id="PF05050">
    <property type="entry name" value="Methyltransf_21"/>
    <property type="match status" value="1"/>
</dbReference>
<dbReference type="SUPFAM" id="SSF53335">
    <property type="entry name" value="S-adenosyl-L-methionine-dependent methyltransferases"/>
    <property type="match status" value="1"/>
</dbReference>
<organism evidence="2 3">
    <name type="scientific">Thermonema lapsum</name>
    <dbReference type="NCBI Taxonomy" id="28195"/>
    <lineage>
        <taxon>Bacteria</taxon>
        <taxon>Pseudomonadati</taxon>
        <taxon>Bacteroidota</taxon>
        <taxon>Cytophagia</taxon>
        <taxon>Cytophagales</taxon>
        <taxon>Thermonemataceae</taxon>
        <taxon>Thermonema</taxon>
    </lineage>
</organism>
<dbReference type="InterPro" id="IPR029063">
    <property type="entry name" value="SAM-dependent_MTases_sf"/>
</dbReference>
<dbReference type="EMBL" id="JAASRN010000006">
    <property type="protein sequence ID" value="NIK74732.1"/>
    <property type="molecule type" value="Genomic_DNA"/>
</dbReference>
<gene>
    <name evidence="2" type="ORF">FHS56_002265</name>
</gene>
<dbReference type="Proteomes" id="UP000537126">
    <property type="component" value="Unassembled WGS sequence"/>
</dbReference>
<dbReference type="RefSeq" id="WP_166920796.1">
    <property type="nucleotide sequence ID" value="NZ_JAASRN010000006.1"/>
</dbReference>
<comment type="caution">
    <text evidence="2">The sequence shown here is derived from an EMBL/GenBank/DDBJ whole genome shotgun (WGS) entry which is preliminary data.</text>
</comment>
<evidence type="ECO:0000313" key="3">
    <source>
        <dbReference type="Proteomes" id="UP000537126"/>
    </source>
</evidence>
<accession>A0A846MTS7</accession>
<evidence type="ECO:0000259" key="1">
    <source>
        <dbReference type="Pfam" id="PF05050"/>
    </source>
</evidence>
<proteinExistence type="predicted"/>
<protein>
    <submittedName>
        <fullName evidence="2">Disulfide oxidoreductase YuzD</fullName>
    </submittedName>
</protein>
<dbReference type="AlphaFoldDB" id="A0A846MTS7"/>
<name>A0A846MTS7_9BACT</name>
<keyword evidence="3" id="KW-1185">Reference proteome</keyword>
<dbReference type="Gene3D" id="3.40.50.150">
    <property type="entry name" value="Vaccinia Virus protein VP39"/>
    <property type="match status" value="1"/>
</dbReference>